<evidence type="ECO:0000256" key="5">
    <source>
        <dbReference type="ARBA" id="ARBA00022692"/>
    </source>
</evidence>
<evidence type="ECO:0000256" key="2">
    <source>
        <dbReference type="ARBA" id="ARBA00022475"/>
    </source>
</evidence>
<name>A0ABS0JM91_9ACTN</name>
<comment type="caution">
    <text evidence="10">The sequence shown here is derived from an EMBL/GenBank/DDBJ whole genome shotgun (WGS) entry which is preliminary data.</text>
</comment>
<dbReference type="Pfam" id="PF13231">
    <property type="entry name" value="PMT_2"/>
    <property type="match status" value="1"/>
</dbReference>
<feature type="transmembrane region" description="Helical" evidence="8">
    <location>
        <begin position="189"/>
        <end position="215"/>
    </location>
</feature>
<keyword evidence="5 8" id="KW-0812">Transmembrane</keyword>
<dbReference type="EMBL" id="JADOTX010000001">
    <property type="protein sequence ID" value="MBG6067616.1"/>
    <property type="molecule type" value="Genomic_DNA"/>
</dbReference>
<dbReference type="PANTHER" id="PTHR33908:SF11">
    <property type="entry name" value="MEMBRANE PROTEIN"/>
    <property type="match status" value="1"/>
</dbReference>
<dbReference type="InterPro" id="IPR050297">
    <property type="entry name" value="LipidA_mod_glycosyltrf_83"/>
</dbReference>
<evidence type="ECO:0000256" key="8">
    <source>
        <dbReference type="SAM" id="Phobius"/>
    </source>
</evidence>
<dbReference type="GO" id="GO:0016757">
    <property type="term" value="F:glycosyltransferase activity"/>
    <property type="evidence" value="ECO:0007669"/>
    <property type="project" value="UniProtKB-KW"/>
</dbReference>
<evidence type="ECO:0000256" key="6">
    <source>
        <dbReference type="ARBA" id="ARBA00022989"/>
    </source>
</evidence>
<feature type="transmembrane region" description="Helical" evidence="8">
    <location>
        <begin position="295"/>
        <end position="316"/>
    </location>
</feature>
<accession>A0ABS0JM91</accession>
<feature type="transmembrane region" description="Helical" evidence="8">
    <location>
        <begin position="36"/>
        <end position="54"/>
    </location>
</feature>
<feature type="transmembrane region" description="Helical" evidence="8">
    <location>
        <begin position="222"/>
        <end position="242"/>
    </location>
</feature>
<evidence type="ECO:0000313" key="10">
    <source>
        <dbReference type="EMBL" id="MBG6067616.1"/>
    </source>
</evidence>
<evidence type="ECO:0000259" key="9">
    <source>
        <dbReference type="Pfam" id="PF13231"/>
    </source>
</evidence>
<evidence type="ECO:0000313" key="11">
    <source>
        <dbReference type="Proteomes" id="UP000614915"/>
    </source>
</evidence>
<proteinExistence type="predicted"/>
<evidence type="ECO:0000256" key="4">
    <source>
        <dbReference type="ARBA" id="ARBA00022679"/>
    </source>
</evidence>
<comment type="subcellular location">
    <subcellularLocation>
        <location evidence="1">Cell membrane</location>
        <topology evidence="1">Multi-pass membrane protein</topology>
    </subcellularLocation>
</comment>
<sequence length="513" mass="54845">MVELAPLASSPEVTAADPVRAEARRPAARQDQVARWMVPIVPALAAFLIALYGVDRRQLWRDEIATWAASTKSLEGLRGLVEVTDAVIAPYYLLMHGWIAVFGESEASLRMPSVLAVALTASLAAVIGRKLFDPTTGLLAGLLVAVMPTISRYAQETRPYALAAAAVALATLLLLRATERPTWLRWLAYALVVAAAGLLHMVALLLLPAHLVYVLSLRQKKVIVRWFLGATAGVIPVLPLAWKGSEQAQQVSWIPEATWESTGNEIVRVTGSVTVSALIVGLALLGAVTLGRRGALLGTWAVAPFYVLLLISPVAALLIHRYVLFTLPAWCLLAVVAVTRHVQPASDTATSAAPGAATAPWRRRVVPVMLVLLCAAFALPTHVENRGNVVPGEPDLRGAVAVLATDATVGDALGIHAAYASRLQDGVNYYLRRTAGPRLDTVFTAWPGGVPTYAQTCRNGECLSSAKRLWLISGPTQVDLHPSLKPHLAGFEQARVVQLTGVTVSLWLPTGRV</sequence>
<reference evidence="10 11" key="1">
    <citation type="submission" date="2020-11" db="EMBL/GenBank/DDBJ databases">
        <title>Sequencing the genomes of 1000 actinobacteria strains.</title>
        <authorList>
            <person name="Klenk H.-P."/>
        </authorList>
    </citation>
    <scope>NUCLEOTIDE SEQUENCE [LARGE SCALE GENOMIC DNA]</scope>
    <source>
        <strain evidence="10 11">DSM 101692</strain>
    </source>
</reference>
<keyword evidence="7 8" id="KW-0472">Membrane</keyword>
<protein>
    <submittedName>
        <fullName evidence="10">Mannosyltransferase</fullName>
        <ecNumber evidence="10">2.4.1.-</ecNumber>
    </submittedName>
</protein>
<evidence type="ECO:0000256" key="3">
    <source>
        <dbReference type="ARBA" id="ARBA00022676"/>
    </source>
</evidence>
<dbReference type="EC" id="2.4.1.-" evidence="10"/>
<dbReference type="InterPro" id="IPR038731">
    <property type="entry name" value="RgtA/B/C-like"/>
</dbReference>
<gene>
    <name evidence="10" type="ORF">IW248_003903</name>
</gene>
<organism evidence="10 11">
    <name type="scientific">Micromonospora ureilytica</name>
    <dbReference type="NCBI Taxonomy" id="709868"/>
    <lineage>
        <taxon>Bacteria</taxon>
        <taxon>Bacillati</taxon>
        <taxon>Actinomycetota</taxon>
        <taxon>Actinomycetes</taxon>
        <taxon>Micromonosporales</taxon>
        <taxon>Micromonosporaceae</taxon>
        <taxon>Micromonospora</taxon>
    </lineage>
</organism>
<feature type="domain" description="Glycosyltransferase RgtA/B/C/D-like" evidence="9">
    <location>
        <begin position="94"/>
        <end position="239"/>
    </location>
</feature>
<keyword evidence="3 10" id="KW-0328">Glycosyltransferase</keyword>
<keyword evidence="6 8" id="KW-1133">Transmembrane helix</keyword>
<keyword evidence="2" id="KW-1003">Cell membrane</keyword>
<dbReference type="Proteomes" id="UP000614915">
    <property type="component" value="Unassembled WGS sequence"/>
</dbReference>
<evidence type="ECO:0000256" key="7">
    <source>
        <dbReference type="ARBA" id="ARBA00023136"/>
    </source>
</evidence>
<feature type="transmembrane region" description="Helical" evidence="8">
    <location>
        <begin position="161"/>
        <end position="177"/>
    </location>
</feature>
<dbReference type="RefSeq" id="WP_196928132.1">
    <property type="nucleotide sequence ID" value="NZ_JADOTX010000001.1"/>
</dbReference>
<evidence type="ECO:0000256" key="1">
    <source>
        <dbReference type="ARBA" id="ARBA00004651"/>
    </source>
</evidence>
<keyword evidence="11" id="KW-1185">Reference proteome</keyword>
<keyword evidence="4 10" id="KW-0808">Transferase</keyword>
<dbReference type="PANTHER" id="PTHR33908">
    <property type="entry name" value="MANNOSYLTRANSFERASE YKCB-RELATED"/>
    <property type="match status" value="1"/>
</dbReference>
<feature type="transmembrane region" description="Helical" evidence="8">
    <location>
        <begin position="266"/>
        <end position="288"/>
    </location>
</feature>